<evidence type="ECO:0008006" key="5">
    <source>
        <dbReference type="Google" id="ProtNLM"/>
    </source>
</evidence>
<feature type="transmembrane region" description="Helical" evidence="2">
    <location>
        <begin position="55"/>
        <end position="78"/>
    </location>
</feature>
<feature type="transmembrane region" description="Helical" evidence="2">
    <location>
        <begin position="225"/>
        <end position="243"/>
    </location>
</feature>
<keyword evidence="2" id="KW-1133">Transmembrane helix</keyword>
<evidence type="ECO:0000256" key="2">
    <source>
        <dbReference type="SAM" id="Phobius"/>
    </source>
</evidence>
<dbReference type="AlphaFoldDB" id="A0A2N8P3W8"/>
<protein>
    <recommendedName>
        <fullName evidence="5">Secreted protein</fullName>
    </recommendedName>
</protein>
<gene>
    <name evidence="3" type="ORF">AF335_03285</name>
</gene>
<dbReference type="EMBL" id="LGUI01000001">
    <property type="protein sequence ID" value="PNE35713.1"/>
    <property type="molecule type" value="Genomic_DNA"/>
</dbReference>
<proteinExistence type="predicted"/>
<comment type="caution">
    <text evidence="3">The sequence shown here is derived from an EMBL/GenBank/DDBJ whole genome shotgun (WGS) entry which is preliminary data.</text>
</comment>
<keyword evidence="2" id="KW-0472">Membrane</keyword>
<keyword evidence="4" id="KW-1185">Reference proteome</keyword>
<sequence>MERRTAHSDRGGGPVSYPQPAGGTAPPPPTPDPPTGRREAVDRLRAVATTEPGRLRAIGALLALLLVAFGAVTAWQVADRASAADAVVGRSQPLSADAADAYRSLADADTTAASGFLAGSRESPAVRQRYEKDIALASGLLVKAAANAEDSDTARRQISRLNELLPRYTGLVESARANNRQGLPLGGAYLRTAGDLMRDDLLPAARELYEAETGRLGSDYADAKSWPWAALGLGLAALGALGWAQRRTYLRTNRVFNHGMLAATATAVVVLLWLVVGHALARSDLEGSSTEGARSLQVLTEARIGSLQARGDENLTLVARGAVLTENKDDAYEASYRDGMRKLVGEGGAAAAPGTLLARARDLADDSEGRDAVDAAVRGVREWQARHAEARAADDSGDYDRALPKVIGEKGSTGESFDRVDEQLRRALTHEQADFRAAADDGRGALAGLAAGAVVLAVLGAAGAVLGIGRRLSEYR</sequence>
<feature type="compositionally biased region" description="Basic and acidic residues" evidence="1">
    <location>
        <begin position="1"/>
        <end position="10"/>
    </location>
</feature>
<evidence type="ECO:0000313" key="4">
    <source>
        <dbReference type="Proteomes" id="UP000235945"/>
    </source>
</evidence>
<accession>A0A2N8P3W8</accession>
<feature type="region of interest" description="Disordered" evidence="1">
    <location>
        <begin position="1"/>
        <end position="38"/>
    </location>
</feature>
<feature type="transmembrane region" description="Helical" evidence="2">
    <location>
        <begin position="255"/>
        <end position="276"/>
    </location>
</feature>
<name>A0A2N8P3W8_STREU</name>
<keyword evidence="2" id="KW-0812">Transmembrane</keyword>
<evidence type="ECO:0000313" key="3">
    <source>
        <dbReference type="EMBL" id="PNE35713.1"/>
    </source>
</evidence>
<dbReference type="Proteomes" id="UP000235945">
    <property type="component" value="Unassembled WGS sequence"/>
</dbReference>
<feature type="compositionally biased region" description="Pro residues" evidence="1">
    <location>
        <begin position="25"/>
        <end position="34"/>
    </location>
</feature>
<evidence type="ECO:0000256" key="1">
    <source>
        <dbReference type="SAM" id="MobiDB-lite"/>
    </source>
</evidence>
<organism evidence="3 4">
    <name type="scientific">Streptomyces eurocidicus</name>
    <name type="common">Streptoverticillium eurocidicus</name>
    <dbReference type="NCBI Taxonomy" id="66423"/>
    <lineage>
        <taxon>Bacteria</taxon>
        <taxon>Bacillati</taxon>
        <taxon>Actinomycetota</taxon>
        <taxon>Actinomycetes</taxon>
        <taxon>Kitasatosporales</taxon>
        <taxon>Streptomycetaceae</taxon>
        <taxon>Streptomyces</taxon>
    </lineage>
</organism>
<reference evidence="4" key="1">
    <citation type="submission" date="2015-07" db="EMBL/GenBank/DDBJ databases">
        <authorList>
            <person name="Graham D.E."/>
            <person name="Giannone R.J."/>
            <person name="Gulvik C.A."/>
            <person name="Hettich R.L."/>
            <person name="Klingeman D.M."/>
            <person name="Mahan K.M."/>
            <person name="Parry R.J."/>
            <person name="Spain J.C."/>
        </authorList>
    </citation>
    <scope>NUCLEOTIDE SEQUENCE [LARGE SCALE GENOMIC DNA]</scope>
    <source>
        <strain evidence="4">ATCC 27428</strain>
    </source>
</reference>
<feature type="transmembrane region" description="Helical" evidence="2">
    <location>
        <begin position="445"/>
        <end position="468"/>
    </location>
</feature>